<dbReference type="AlphaFoldDB" id="A0A5A7RDN0"/>
<proteinExistence type="predicted"/>
<dbReference type="EMBL" id="BKCP01011737">
    <property type="protein sequence ID" value="GER55396.1"/>
    <property type="molecule type" value="Genomic_DNA"/>
</dbReference>
<comment type="caution">
    <text evidence="1">The sequence shown here is derived from an EMBL/GenBank/DDBJ whole genome shotgun (WGS) entry which is preliminary data.</text>
</comment>
<dbReference type="OrthoDB" id="10250120at2759"/>
<reference evidence="2" key="1">
    <citation type="journal article" date="2019" name="Curr. Biol.">
        <title>Genome Sequence of Striga asiatica Provides Insight into the Evolution of Plant Parasitism.</title>
        <authorList>
            <person name="Yoshida S."/>
            <person name="Kim S."/>
            <person name="Wafula E.K."/>
            <person name="Tanskanen J."/>
            <person name="Kim Y.M."/>
            <person name="Honaas L."/>
            <person name="Yang Z."/>
            <person name="Spallek T."/>
            <person name="Conn C.E."/>
            <person name="Ichihashi Y."/>
            <person name="Cheong K."/>
            <person name="Cui S."/>
            <person name="Der J.P."/>
            <person name="Gundlach H."/>
            <person name="Jiao Y."/>
            <person name="Hori C."/>
            <person name="Ishida J.K."/>
            <person name="Kasahara H."/>
            <person name="Kiba T."/>
            <person name="Kim M.S."/>
            <person name="Koo N."/>
            <person name="Laohavisit A."/>
            <person name="Lee Y.H."/>
            <person name="Lumba S."/>
            <person name="McCourt P."/>
            <person name="Mortimer J.C."/>
            <person name="Mutuku J.M."/>
            <person name="Nomura T."/>
            <person name="Sasaki-Sekimoto Y."/>
            <person name="Seto Y."/>
            <person name="Wang Y."/>
            <person name="Wakatake T."/>
            <person name="Sakakibara H."/>
            <person name="Demura T."/>
            <person name="Yamaguchi S."/>
            <person name="Yoneyama K."/>
            <person name="Manabe R.I."/>
            <person name="Nelson D.C."/>
            <person name="Schulman A.H."/>
            <person name="Timko M.P."/>
            <person name="dePamphilis C.W."/>
            <person name="Choi D."/>
            <person name="Shirasu K."/>
        </authorList>
    </citation>
    <scope>NUCLEOTIDE SEQUENCE [LARGE SCALE GENOMIC DNA]</scope>
    <source>
        <strain evidence="2">cv. UVA1</strain>
    </source>
</reference>
<keyword evidence="2" id="KW-1185">Reference proteome</keyword>
<name>A0A5A7RDN0_STRAF</name>
<dbReference type="Proteomes" id="UP000325081">
    <property type="component" value="Unassembled WGS sequence"/>
</dbReference>
<protein>
    <submittedName>
        <fullName evidence="1">SNF7 family protein</fullName>
    </submittedName>
</protein>
<gene>
    <name evidence="1" type="ORF">STAS_33053</name>
</gene>
<evidence type="ECO:0000313" key="1">
    <source>
        <dbReference type="EMBL" id="GER55396.1"/>
    </source>
</evidence>
<accession>A0A5A7RDN0</accession>
<evidence type="ECO:0000313" key="2">
    <source>
        <dbReference type="Proteomes" id="UP000325081"/>
    </source>
</evidence>
<feature type="non-terminal residue" evidence="1">
    <location>
        <position position="146"/>
    </location>
</feature>
<organism evidence="1 2">
    <name type="scientific">Striga asiatica</name>
    <name type="common">Asiatic witchweed</name>
    <name type="synonym">Buchnera asiatica</name>
    <dbReference type="NCBI Taxonomy" id="4170"/>
    <lineage>
        <taxon>Eukaryota</taxon>
        <taxon>Viridiplantae</taxon>
        <taxon>Streptophyta</taxon>
        <taxon>Embryophyta</taxon>
        <taxon>Tracheophyta</taxon>
        <taxon>Spermatophyta</taxon>
        <taxon>Magnoliopsida</taxon>
        <taxon>eudicotyledons</taxon>
        <taxon>Gunneridae</taxon>
        <taxon>Pentapetalae</taxon>
        <taxon>asterids</taxon>
        <taxon>lamiids</taxon>
        <taxon>Lamiales</taxon>
        <taxon>Orobanchaceae</taxon>
        <taxon>Buchnereae</taxon>
        <taxon>Striga</taxon>
    </lineage>
</organism>
<sequence length="146" mass="16078">MSISPSPSRSLSPSGFVLLLSHTHPNSSSPSRFSIIFDRALGFLGVKNNDNLSLAGDYYILAPLKSPRLPWAHERSLEVVHVLSENHWTSCCVITMRKFQDICEGSEEKALAILGCKADPIQYMNRVLPSPAATTASWPIIGRRSI</sequence>